<accession>J9FB28</accession>
<reference evidence="3" key="1">
    <citation type="submission" date="2012-08" db="EMBL/GenBank/DDBJ databases">
        <title>The Genome Sequence of Wuchereria bancrofti.</title>
        <authorList>
            <person name="Nutman T.B."/>
            <person name="Fink D.L."/>
            <person name="Russ C."/>
            <person name="Young S."/>
            <person name="Zeng Q."/>
            <person name="Koehrsen M."/>
            <person name="Alvarado L."/>
            <person name="Berlin A."/>
            <person name="Chapman S.B."/>
            <person name="Chen Z."/>
            <person name="Freedman E."/>
            <person name="Gellesch M."/>
            <person name="Goldberg J."/>
            <person name="Griggs A."/>
            <person name="Gujja S."/>
            <person name="Heilman E.R."/>
            <person name="Heiman D."/>
            <person name="Hepburn T."/>
            <person name="Howarth C."/>
            <person name="Jen D."/>
            <person name="Larson L."/>
            <person name="Lewis B."/>
            <person name="Mehta T."/>
            <person name="Park D."/>
            <person name="Pearson M."/>
            <person name="Roberts A."/>
            <person name="Saif S."/>
            <person name="Shea T."/>
            <person name="Shenoy N."/>
            <person name="Sisk P."/>
            <person name="Stolte C."/>
            <person name="Sykes S."/>
            <person name="Walk T."/>
            <person name="White J."/>
            <person name="Yandava C."/>
            <person name="Haas B."/>
            <person name="Henn M.R."/>
            <person name="Nusbaum C."/>
            <person name="Birren B."/>
        </authorList>
    </citation>
    <scope>NUCLEOTIDE SEQUENCE [LARGE SCALE GENOMIC DNA]</scope>
    <source>
        <strain evidence="3">NA</strain>
    </source>
</reference>
<feature type="compositionally biased region" description="Basic and acidic residues" evidence="1">
    <location>
        <begin position="16"/>
        <end position="26"/>
    </location>
</feature>
<dbReference type="EMBL" id="ADBV01001572">
    <property type="protein sequence ID" value="EJW84534.1"/>
    <property type="molecule type" value="Genomic_DNA"/>
</dbReference>
<comment type="caution">
    <text evidence="2">The sequence shown here is derived from an EMBL/GenBank/DDBJ whole genome shotgun (WGS) entry which is preliminary data.</text>
</comment>
<evidence type="ECO:0000256" key="1">
    <source>
        <dbReference type="SAM" id="MobiDB-lite"/>
    </source>
</evidence>
<sequence>MGIRSGLAAHCKAGKRGGEWGKKGEGVNEPLPPPPPPPLTITATIFFLLFPILNHIITTKQNDDATGGKRGGEIRVSNKSSSHFNDDNNDDNNDNDNDDDDGGGGGDGDGGGWLMVACNPYPISFTSLYTSIISTGHIAALQSLPIGNKHQSRIAHLSFLFFQLFSSLIGAITDSAKACIFCTSNEQARCEI</sequence>
<feature type="compositionally biased region" description="Acidic residues" evidence="1">
    <location>
        <begin position="87"/>
        <end position="102"/>
    </location>
</feature>
<organism evidence="2 3">
    <name type="scientific">Wuchereria bancrofti</name>
    <dbReference type="NCBI Taxonomy" id="6293"/>
    <lineage>
        <taxon>Eukaryota</taxon>
        <taxon>Metazoa</taxon>
        <taxon>Ecdysozoa</taxon>
        <taxon>Nematoda</taxon>
        <taxon>Chromadorea</taxon>
        <taxon>Rhabditida</taxon>
        <taxon>Spirurina</taxon>
        <taxon>Spiruromorpha</taxon>
        <taxon>Filarioidea</taxon>
        <taxon>Onchocercidae</taxon>
        <taxon>Wuchereria</taxon>
    </lineage>
</organism>
<dbReference type="Proteomes" id="UP000004810">
    <property type="component" value="Unassembled WGS sequence"/>
</dbReference>
<feature type="region of interest" description="Disordered" evidence="1">
    <location>
        <begin position="1"/>
        <end position="36"/>
    </location>
</feature>
<evidence type="ECO:0000313" key="3">
    <source>
        <dbReference type="Proteomes" id="UP000004810"/>
    </source>
</evidence>
<proteinExistence type="predicted"/>
<gene>
    <name evidence="2" type="ORF">WUBG_04554</name>
</gene>
<feature type="compositionally biased region" description="Basic and acidic residues" evidence="1">
    <location>
        <begin position="62"/>
        <end position="73"/>
    </location>
</feature>
<protein>
    <submittedName>
        <fullName evidence="2">Uncharacterized protein</fullName>
    </submittedName>
</protein>
<name>J9FB28_WUCBA</name>
<evidence type="ECO:0000313" key="2">
    <source>
        <dbReference type="EMBL" id="EJW84534.1"/>
    </source>
</evidence>
<dbReference type="AlphaFoldDB" id="J9FB28"/>
<feature type="region of interest" description="Disordered" evidence="1">
    <location>
        <begin position="62"/>
        <end position="108"/>
    </location>
</feature>